<keyword evidence="7" id="KW-1185">Reference proteome</keyword>
<keyword evidence="6" id="KW-0282">Flagellum</keyword>
<dbReference type="InterPro" id="IPR013974">
    <property type="entry name" value="SAF"/>
</dbReference>
<feature type="signal peptide" evidence="4">
    <location>
        <begin position="1"/>
        <end position="25"/>
    </location>
</feature>
<dbReference type="Gene3D" id="2.30.30.760">
    <property type="match status" value="1"/>
</dbReference>
<keyword evidence="6" id="KW-0966">Cell projection</keyword>
<gene>
    <name evidence="6" type="primary">flgA</name>
    <name evidence="6" type="ORF">MON41_13385</name>
</gene>
<dbReference type="SMART" id="SM00858">
    <property type="entry name" value="SAF"/>
    <property type="match status" value="1"/>
</dbReference>
<evidence type="ECO:0000256" key="4">
    <source>
        <dbReference type="RuleBase" id="RU362063"/>
    </source>
</evidence>
<keyword evidence="2 4" id="KW-0732">Signal</keyword>
<organism evidence="6 7">
    <name type="scientific">Teichococcus vastitatis</name>
    <dbReference type="NCBI Taxonomy" id="2307076"/>
    <lineage>
        <taxon>Bacteria</taxon>
        <taxon>Pseudomonadati</taxon>
        <taxon>Pseudomonadota</taxon>
        <taxon>Alphaproteobacteria</taxon>
        <taxon>Acetobacterales</taxon>
        <taxon>Roseomonadaceae</taxon>
        <taxon>Roseomonas</taxon>
    </lineage>
</organism>
<evidence type="ECO:0000256" key="3">
    <source>
        <dbReference type="ARBA" id="ARBA00022764"/>
    </source>
</evidence>
<protein>
    <recommendedName>
        <fullName evidence="4">Flagella basal body P-ring formation protein FlgA</fullName>
    </recommendedName>
</protein>
<reference evidence="6 7" key="1">
    <citation type="submission" date="2022-03" db="EMBL/GenBank/DDBJ databases">
        <title>Complete genome analysis of Roseomonas KG 17.1 : a prolific producer of plant growth promoters.</title>
        <authorList>
            <person name="Saadouli I."/>
            <person name="Najjari A."/>
            <person name="Mosbah A."/>
            <person name="Ouzari H.I."/>
        </authorList>
    </citation>
    <scope>NUCLEOTIDE SEQUENCE [LARGE SCALE GENOMIC DNA]</scope>
    <source>
        <strain evidence="6 7">KG17-1</strain>
    </source>
</reference>
<feature type="domain" description="SAF" evidence="5">
    <location>
        <begin position="26"/>
        <end position="86"/>
    </location>
</feature>
<proteinExistence type="inferred from homology"/>
<evidence type="ECO:0000313" key="6">
    <source>
        <dbReference type="EMBL" id="MCI0754749.1"/>
    </source>
</evidence>
<dbReference type="PANTHER" id="PTHR36307:SF1">
    <property type="entry name" value="FLAGELLA BASAL BODY P-RING FORMATION PROTEIN FLGA"/>
    <property type="match status" value="1"/>
</dbReference>
<comment type="function">
    <text evidence="4">Involved in the assembly process of the P-ring formation. It may associate with FlgF on the rod constituting a structure essential for the P-ring assembly or may act as a modulator protein for the P-ring assembly.</text>
</comment>
<evidence type="ECO:0000256" key="1">
    <source>
        <dbReference type="ARBA" id="ARBA00004418"/>
    </source>
</evidence>
<sequence>MRTLSAFSMLVPLLACGLPSAPLSAREVWHAAATLEPGDRLRPQDVTSAVPRYDRPFYVDSTDSVDGLEVRRRIRADAPISSRDIGPPLAVRPSQAVRVIWKSAGATLEMEGRAMEGGALGDEIRVHNPASSRTIRARVVAEGTAEIGGTP</sequence>
<evidence type="ECO:0000256" key="2">
    <source>
        <dbReference type="ARBA" id="ARBA00022729"/>
    </source>
</evidence>
<dbReference type="Proteomes" id="UP001201985">
    <property type="component" value="Unassembled WGS sequence"/>
</dbReference>
<name>A0ABS9W824_9PROT</name>
<dbReference type="NCBIfam" id="TIGR03170">
    <property type="entry name" value="flgA_cterm"/>
    <property type="match status" value="1"/>
</dbReference>
<keyword evidence="6" id="KW-0969">Cilium</keyword>
<dbReference type="EMBL" id="JALBUU010000004">
    <property type="protein sequence ID" value="MCI0754749.1"/>
    <property type="molecule type" value="Genomic_DNA"/>
</dbReference>
<comment type="caution">
    <text evidence="6">The sequence shown here is derived from an EMBL/GenBank/DDBJ whole genome shotgun (WGS) entry which is preliminary data.</text>
</comment>
<dbReference type="PANTHER" id="PTHR36307">
    <property type="entry name" value="FLAGELLA BASAL BODY P-RING FORMATION PROTEIN FLGA"/>
    <property type="match status" value="1"/>
</dbReference>
<keyword evidence="4" id="KW-1005">Bacterial flagellum biogenesis</keyword>
<keyword evidence="3 4" id="KW-0574">Periplasm</keyword>
<accession>A0ABS9W824</accession>
<evidence type="ECO:0000313" key="7">
    <source>
        <dbReference type="Proteomes" id="UP001201985"/>
    </source>
</evidence>
<dbReference type="CDD" id="cd11614">
    <property type="entry name" value="SAF_CpaB_FlgA_like"/>
    <property type="match status" value="1"/>
</dbReference>
<dbReference type="InterPro" id="IPR039246">
    <property type="entry name" value="Flagellar_FlgA"/>
</dbReference>
<dbReference type="RefSeq" id="WP_241793036.1">
    <property type="nucleotide sequence ID" value="NZ_JALBUU010000004.1"/>
</dbReference>
<comment type="similarity">
    <text evidence="4">Belongs to the FlgA family.</text>
</comment>
<evidence type="ECO:0000259" key="5">
    <source>
        <dbReference type="SMART" id="SM00858"/>
    </source>
</evidence>
<feature type="chain" id="PRO_5044999510" description="Flagella basal body P-ring formation protein FlgA" evidence="4">
    <location>
        <begin position="26"/>
        <end position="151"/>
    </location>
</feature>
<dbReference type="InterPro" id="IPR017585">
    <property type="entry name" value="SAF_FlgA"/>
</dbReference>
<dbReference type="Pfam" id="PF13144">
    <property type="entry name" value="ChapFlgA"/>
    <property type="match status" value="1"/>
</dbReference>
<comment type="subcellular location">
    <subcellularLocation>
        <location evidence="1 4">Periplasm</location>
    </subcellularLocation>
</comment>